<gene>
    <name evidence="4" type="ORF">JRO89_XS02G0013500</name>
</gene>
<sequence>MLIKMAKKWKKLVASKRKTVSFPKTTRVVDAGSCSTSSVAEKDLFMEHAVSLIQRSAAKDVERALLLSLANSRCLPSSYLHQEQIFEVTFSSWNLLISTLHHAILFGCTTNLQMVSLGVFAKKRRTETRKDLTKKFSSLKFSKFQLVQNPHSITMISSKRLTELARKWGKRAAMKRQRISLTRNGDGQNLSSSVANKGHFVAYTADKARFTIPLKYLSRSVFEELLRMSEEEFGIPTNGPITLPCDSIFLKYVLSLVRGGISEDLEKSLLTSLATCHFSVSSLDQGLSNQQTLICSH</sequence>
<dbReference type="InterPro" id="IPR003676">
    <property type="entry name" value="SAUR_fam"/>
</dbReference>
<protein>
    <submittedName>
        <fullName evidence="4">Uncharacterized protein</fullName>
    </submittedName>
</protein>
<keyword evidence="2" id="KW-0217">Developmental protein</keyword>
<comment type="caution">
    <text evidence="4">The sequence shown here is derived from an EMBL/GenBank/DDBJ whole genome shotgun (WGS) entry which is preliminary data.</text>
</comment>
<reference evidence="4 5" key="1">
    <citation type="submission" date="2021-02" db="EMBL/GenBank/DDBJ databases">
        <title>Plant Genome Project.</title>
        <authorList>
            <person name="Zhang R.-G."/>
        </authorList>
    </citation>
    <scope>NUCLEOTIDE SEQUENCE [LARGE SCALE GENOMIC DNA]</scope>
    <source>
        <tissue evidence="4">Leaves</tissue>
    </source>
</reference>
<accession>A0ABQ8IE48</accession>
<dbReference type="Pfam" id="PF02519">
    <property type="entry name" value="Auxin_inducible"/>
    <property type="match status" value="1"/>
</dbReference>
<evidence type="ECO:0000256" key="2">
    <source>
        <dbReference type="ARBA" id="ARBA00022473"/>
    </source>
</evidence>
<name>A0ABQ8IE48_9ROSI</name>
<evidence type="ECO:0000256" key="1">
    <source>
        <dbReference type="ARBA" id="ARBA00006974"/>
    </source>
</evidence>
<keyword evidence="5" id="KW-1185">Reference proteome</keyword>
<dbReference type="PANTHER" id="PTHR31175">
    <property type="entry name" value="AUXIN-RESPONSIVE FAMILY PROTEIN"/>
    <property type="match status" value="1"/>
</dbReference>
<evidence type="ECO:0000256" key="3">
    <source>
        <dbReference type="ARBA" id="ARBA00022604"/>
    </source>
</evidence>
<evidence type="ECO:0000313" key="4">
    <source>
        <dbReference type="EMBL" id="KAH7574855.1"/>
    </source>
</evidence>
<dbReference type="EMBL" id="JAFEMO010000002">
    <property type="protein sequence ID" value="KAH7574855.1"/>
    <property type="molecule type" value="Genomic_DNA"/>
</dbReference>
<evidence type="ECO:0000313" key="5">
    <source>
        <dbReference type="Proteomes" id="UP000827721"/>
    </source>
</evidence>
<proteinExistence type="inferred from homology"/>
<dbReference type="Proteomes" id="UP000827721">
    <property type="component" value="Unassembled WGS sequence"/>
</dbReference>
<comment type="similarity">
    <text evidence="1">Belongs to the ARG7 family.</text>
</comment>
<dbReference type="PANTHER" id="PTHR31175:SF104">
    <property type="entry name" value="SAUR-LIKE AUXIN-RESPONSIVE FAMILY PROTEIN"/>
    <property type="match status" value="1"/>
</dbReference>
<keyword evidence="3" id="KW-0341">Growth regulation</keyword>
<organism evidence="4 5">
    <name type="scientific">Xanthoceras sorbifolium</name>
    <dbReference type="NCBI Taxonomy" id="99658"/>
    <lineage>
        <taxon>Eukaryota</taxon>
        <taxon>Viridiplantae</taxon>
        <taxon>Streptophyta</taxon>
        <taxon>Embryophyta</taxon>
        <taxon>Tracheophyta</taxon>
        <taxon>Spermatophyta</taxon>
        <taxon>Magnoliopsida</taxon>
        <taxon>eudicotyledons</taxon>
        <taxon>Gunneridae</taxon>
        <taxon>Pentapetalae</taxon>
        <taxon>rosids</taxon>
        <taxon>malvids</taxon>
        <taxon>Sapindales</taxon>
        <taxon>Sapindaceae</taxon>
        <taxon>Xanthoceroideae</taxon>
        <taxon>Xanthoceras</taxon>
    </lineage>
</organism>